<evidence type="ECO:0000259" key="7">
    <source>
        <dbReference type="Pfam" id="PF08335"/>
    </source>
</evidence>
<dbReference type="InterPro" id="IPR013546">
    <property type="entry name" value="PII_UdlTrfase/GS_AdlTrfase"/>
</dbReference>
<sequence>MSSDFDEIKRAAATMDYTNRKYPFGIDFSNVSPIPDNPAGLLKYKTDFKELIKTEQKKIKLFHRSGAGGREVIQAHTSLIDSVLCHLIKELAAFRKKMSPKTLLEEFSLIAVGGYGRGELNPCSDIDLLFLTSKNIRRSTDLLIQDFIPILWDLGLEVGSSCRTLQECLLLAEKDITAKTSMIETRFMIGSQIKYKKFFQSIEKNSLRKNIKGFLDEKSKEKNLRYQEGVGPSSDPEPNIKEGVGGLRDYHTALWAVAIRFGCLSFREIPRNDIITSEEIDILNLSIDFTLRVRNELHYLKNKKQDVLTHDLQKKASTNLGYKETNEALRVEEFMHNYFIHATNIHQYSEIIFQRCIETRRTVKKVLSSLVKKNLGYGFHASGENLTIEEEGSDALFRENPSLILTAFELCQTHNLEPTYQIKRLIKKQTHSLGEVLAKESKIKSFILNSLKNSNSEKFLRLMHEVGVLGLLLPEYGRAHCRVSYDFYHHYTADEHSLRMIRFLEELENKPSSFKEFSESYKQLNSKVLLKLSTFIQPIREKKDSETTKEHSKILSLATAHLDLNTEELETIGFLASNAYLMIETALHDDIRQPRVIENFAKKMGSIEKLDLLYLRSYAELRAVAPGTLTSWKKVLISELHQRSRGYFKYPESLHSRPLTTWVEVYKILHWEFPPEDLEFHFNNIPEDYLETVEVEEAALHMRLIRSLKDKSFIFNHSYNDEGKFHQLILCCPVKFDAFKILVGTLTAQSINILGAKIFIRKDGIIIISANIEETEKTIAGDLEIWKNLKQNLSTIFEGHENLSNLLAQRTRYISEKKITAAIAPKVKLDNTSDPNFSIVRIEARDHLGMLYKISKV</sequence>
<evidence type="ECO:0000256" key="1">
    <source>
        <dbReference type="ARBA" id="ARBA00022679"/>
    </source>
</evidence>
<evidence type="ECO:0008006" key="9">
    <source>
        <dbReference type="Google" id="ProtNLM"/>
    </source>
</evidence>
<evidence type="ECO:0000256" key="5">
    <source>
        <dbReference type="ARBA" id="ARBA00023268"/>
    </source>
</evidence>
<dbReference type="PIRSF" id="PIRSF006288">
    <property type="entry name" value="PII_uridyltransf"/>
    <property type="match status" value="1"/>
</dbReference>
<dbReference type="PANTHER" id="PTHR47320:SF1">
    <property type="entry name" value="BIFUNCTIONAL URIDYLYLTRANSFERASE_URIDYLYL-REMOVING ENZYME"/>
    <property type="match status" value="1"/>
</dbReference>
<dbReference type="InterPro" id="IPR002934">
    <property type="entry name" value="Polymerase_NTP_transf_dom"/>
</dbReference>
<gene>
    <name evidence="8" type="ORF">METZ01_LOCUS103640</name>
</gene>
<feature type="domain" description="Polymerase nucleotidyl transferase" evidence="6">
    <location>
        <begin position="100"/>
        <end position="136"/>
    </location>
</feature>
<evidence type="ECO:0000256" key="3">
    <source>
        <dbReference type="ARBA" id="ARBA00022801"/>
    </source>
</evidence>
<evidence type="ECO:0000313" key="8">
    <source>
        <dbReference type="EMBL" id="SVA50786.1"/>
    </source>
</evidence>
<evidence type="ECO:0000256" key="4">
    <source>
        <dbReference type="ARBA" id="ARBA00022842"/>
    </source>
</evidence>
<dbReference type="InterPro" id="IPR043519">
    <property type="entry name" value="NT_sf"/>
</dbReference>
<keyword evidence="5" id="KW-0511">Multifunctional enzyme</keyword>
<dbReference type="GO" id="GO:0008773">
    <property type="term" value="F:[protein-PII] uridylyltransferase activity"/>
    <property type="evidence" value="ECO:0007669"/>
    <property type="project" value="InterPro"/>
</dbReference>
<accession>A0A381WE26</accession>
<evidence type="ECO:0000256" key="2">
    <source>
        <dbReference type="ARBA" id="ARBA00022695"/>
    </source>
</evidence>
<dbReference type="PANTHER" id="PTHR47320">
    <property type="entry name" value="BIFUNCTIONAL URIDYLYLTRANSFERASE/URIDYLYL-REMOVING ENZYME"/>
    <property type="match status" value="1"/>
</dbReference>
<evidence type="ECO:0000259" key="6">
    <source>
        <dbReference type="Pfam" id="PF01909"/>
    </source>
</evidence>
<dbReference type="Gene3D" id="1.10.3090.10">
    <property type="entry name" value="cca-adding enzyme, domain 2"/>
    <property type="match status" value="1"/>
</dbReference>
<organism evidence="8">
    <name type="scientific">marine metagenome</name>
    <dbReference type="NCBI Taxonomy" id="408172"/>
    <lineage>
        <taxon>unclassified sequences</taxon>
        <taxon>metagenomes</taxon>
        <taxon>ecological metagenomes</taxon>
    </lineage>
</organism>
<dbReference type="CDD" id="cd05401">
    <property type="entry name" value="NT_GlnE_GlnD_like"/>
    <property type="match status" value="1"/>
</dbReference>
<dbReference type="SUPFAM" id="SSF81301">
    <property type="entry name" value="Nucleotidyltransferase"/>
    <property type="match status" value="1"/>
</dbReference>
<dbReference type="AlphaFoldDB" id="A0A381WE26"/>
<dbReference type="EMBL" id="UINC01011516">
    <property type="protein sequence ID" value="SVA50786.1"/>
    <property type="molecule type" value="Genomic_DNA"/>
</dbReference>
<keyword evidence="3" id="KW-0378">Hydrolase</keyword>
<proteinExistence type="inferred from homology"/>
<name>A0A381WE26_9ZZZZ</name>
<keyword evidence="2" id="KW-0548">Nucleotidyltransferase</keyword>
<dbReference type="SUPFAM" id="SSF81891">
    <property type="entry name" value="Poly A polymerase C-terminal region-like"/>
    <property type="match status" value="1"/>
</dbReference>
<protein>
    <recommendedName>
        <fullName evidence="9">PII-uridylyltransferase/Glutamine-synthetase adenylyltransferase domain-containing protein</fullName>
    </recommendedName>
</protein>
<dbReference type="Pfam" id="PF01909">
    <property type="entry name" value="NTP_transf_2"/>
    <property type="match status" value="1"/>
</dbReference>
<feature type="domain" description="PII-uridylyltransferase/Glutamine-synthetase adenylyltransferase" evidence="7">
    <location>
        <begin position="214"/>
        <end position="353"/>
    </location>
</feature>
<dbReference type="Pfam" id="PF08335">
    <property type="entry name" value="GlnD_UR_UTase"/>
    <property type="match status" value="1"/>
</dbReference>
<dbReference type="GO" id="GO:0016787">
    <property type="term" value="F:hydrolase activity"/>
    <property type="evidence" value="ECO:0007669"/>
    <property type="project" value="UniProtKB-KW"/>
</dbReference>
<reference evidence="8" key="1">
    <citation type="submission" date="2018-05" db="EMBL/GenBank/DDBJ databases">
        <authorList>
            <person name="Lanie J.A."/>
            <person name="Ng W.-L."/>
            <person name="Kazmierczak K.M."/>
            <person name="Andrzejewski T.M."/>
            <person name="Davidsen T.M."/>
            <person name="Wayne K.J."/>
            <person name="Tettelin H."/>
            <person name="Glass J.I."/>
            <person name="Rusch D."/>
            <person name="Podicherti R."/>
            <person name="Tsui H.-C.T."/>
            <person name="Winkler M.E."/>
        </authorList>
    </citation>
    <scope>NUCLEOTIDE SEQUENCE</scope>
</reference>
<feature type="non-terminal residue" evidence="8">
    <location>
        <position position="857"/>
    </location>
</feature>
<dbReference type="SUPFAM" id="SSF81593">
    <property type="entry name" value="Nucleotidyltransferase substrate binding subunit/domain"/>
    <property type="match status" value="1"/>
</dbReference>
<dbReference type="HAMAP" id="MF_00277">
    <property type="entry name" value="PII_uridylyl_transf"/>
    <property type="match status" value="1"/>
</dbReference>
<dbReference type="Gene3D" id="3.30.460.10">
    <property type="entry name" value="Beta Polymerase, domain 2"/>
    <property type="match status" value="1"/>
</dbReference>
<keyword evidence="1" id="KW-0808">Transferase</keyword>
<keyword evidence="4" id="KW-0460">Magnesium</keyword>
<dbReference type="InterPro" id="IPR010043">
    <property type="entry name" value="UTase/UR"/>
</dbReference>